<gene>
    <name evidence="1" type="ORF">FNM00_03380</name>
</gene>
<comment type="caution">
    <text evidence="1">The sequence shown here is derived from an EMBL/GenBank/DDBJ whole genome shotgun (WGS) entry which is preliminary data.</text>
</comment>
<dbReference type="OrthoDB" id="3744491at2"/>
<dbReference type="Proteomes" id="UP000316988">
    <property type="component" value="Unassembled WGS sequence"/>
</dbReference>
<dbReference type="AlphaFoldDB" id="A0A554SGL0"/>
<evidence type="ECO:0000313" key="1">
    <source>
        <dbReference type="EMBL" id="TSD65481.1"/>
    </source>
</evidence>
<accession>A0A554SGL0</accession>
<sequence length="229" mass="24659">MSTTAVPRPGQVDVMYAVVTTSPLERDDPLPTGLEPLLRRNGTNEQLLAMWREREHAQVLLRSVPLADAGETHLRTRAAALALAAENDGVVVDLAIPRLVEPPSGELSLAYSDAWVMVHYEVADRGAIGSRGLESFGLPELCVTVPDGADPAMCGAVTSGLTHRLLDEWPQMDPVGPAVITLRDIAFGLGDPQAAEIGTERRIRIEIGYDDIAHELDVTLLDDPALLFA</sequence>
<keyword evidence="2" id="KW-1185">Reference proteome</keyword>
<dbReference type="RefSeq" id="WP_143911604.1">
    <property type="nucleotide sequence ID" value="NZ_VLNT01000002.1"/>
</dbReference>
<evidence type="ECO:0000313" key="2">
    <source>
        <dbReference type="Proteomes" id="UP000316988"/>
    </source>
</evidence>
<name>A0A554SGL0_9ACTN</name>
<reference evidence="1 2" key="1">
    <citation type="submission" date="2019-07" db="EMBL/GenBank/DDBJ databases">
        <authorList>
            <person name="Zhao L.H."/>
        </authorList>
    </citation>
    <scope>NUCLEOTIDE SEQUENCE [LARGE SCALE GENOMIC DNA]</scope>
    <source>
        <strain evidence="1 2">Co35</strain>
    </source>
</reference>
<organism evidence="1 2">
    <name type="scientific">Aeromicrobium piscarium</name>
    <dbReference type="NCBI Taxonomy" id="2590901"/>
    <lineage>
        <taxon>Bacteria</taxon>
        <taxon>Bacillati</taxon>
        <taxon>Actinomycetota</taxon>
        <taxon>Actinomycetes</taxon>
        <taxon>Propionibacteriales</taxon>
        <taxon>Nocardioidaceae</taxon>
        <taxon>Aeromicrobium</taxon>
    </lineage>
</organism>
<proteinExistence type="predicted"/>
<dbReference type="EMBL" id="VLNT01000002">
    <property type="protein sequence ID" value="TSD65481.1"/>
    <property type="molecule type" value="Genomic_DNA"/>
</dbReference>
<protein>
    <submittedName>
        <fullName evidence="1">Uncharacterized protein</fullName>
    </submittedName>
</protein>